<protein>
    <submittedName>
        <fullName evidence="1">Type I restriction-modification system methyltransferase subunit</fullName>
    </submittedName>
</protein>
<dbReference type="RefSeq" id="WP_015830606.1">
    <property type="nucleotide sequence ID" value="NC_012969.1"/>
</dbReference>
<organism evidence="1 2">
    <name type="scientific">Methylovorus glucosotrophus (strain SIP3-4)</name>
    <dbReference type="NCBI Taxonomy" id="582744"/>
    <lineage>
        <taxon>Bacteria</taxon>
        <taxon>Pseudomonadati</taxon>
        <taxon>Pseudomonadota</taxon>
        <taxon>Betaproteobacteria</taxon>
        <taxon>Nitrosomonadales</taxon>
        <taxon>Methylophilaceae</taxon>
        <taxon>Methylovorus</taxon>
    </lineage>
</organism>
<dbReference type="GO" id="GO:0008168">
    <property type="term" value="F:methyltransferase activity"/>
    <property type="evidence" value="ECO:0007669"/>
    <property type="project" value="UniProtKB-KW"/>
</dbReference>
<dbReference type="Proteomes" id="UP000002743">
    <property type="component" value="Chromosome"/>
</dbReference>
<dbReference type="HOGENOM" id="CLU_2437428_0_0_4"/>
<keyword evidence="1" id="KW-0808">Transferase</keyword>
<accession>C6X7T2</accession>
<reference evidence="1 2" key="2">
    <citation type="journal article" date="2011" name="J. Bacteriol.">
        <title>Genomes of three methylotrophs from a single niche uncover genetic and metabolic divergence of Methylophilaceae.</title>
        <authorList>
            <person name="Lapidus A."/>
            <person name="Clum A."/>
            <person name="Labutti K."/>
            <person name="Kaluzhnaya M.G."/>
            <person name="Lim S."/>
            <person name="Beck D.A."/>
            <person name="Glavina Del Rio T."/>
            <person name="Nolan M."/>
            <person name="Mavromatis K."/>
            <person name="Huntemann M."/>
            <person name="Lucas S."/>
            <person name="Lidstrom M.E."/>
            <person name="Ivanova N."/>
            <person name="Chistoserdova L."/>
        </authorList>
    </citation>
    <scope>NUCLEOTIDE SEQUENCE [LARGE SCALE GENOMIC DNA]</scope>
    <source>
        <strain evidence="1 2">SIP3-4</strain>
    </source>
</reference>
<evidence type="ECO:0000313" key="1">
    <source>
        <dbReference type="EMBL" id="ACT51259.1"/>
    </source>
</evidence>
<sequence>MILGDLVITATLKEHCDTHKINIEPFLDQYVKNQWGELSPDDLQANNDEINEIAGHVLGKYNLPTGEDIYIETSWSDVERYTVIMFCGER</sequence>
<evidence type="ECO:0000313" key="2">
    <source>
        <dbReference type="Proteomes" id="UP000002743"/>
    </source>
</evidence>
<keyword evidence="2" id="KW-1185">Reference proteome</keyword>
<proteinExistence type="predicted"/>
<dbReference type="KEGG" id="mei:Msip34_2017"/>
<name>C6X7T2_METGS</name>
<dbReference type="EMBL" id="CP001674">
    <property type="protein sequence ID" value="ACT51259.1"/>
    <property type="molecule type" value="Genomic_DNA"/>
</dbReference>
<gene>
    <name evidence="1" type="ordered locus">Msip34_2017</name>
</gene>
<dbReference type="AlphaFoldDB" id="C6X7T2"/>
<reference evidence="2" key="1">
    <citation type="submission" date="2009-07" db="EMBL/GenBank/DDBJ databases">
        <title>Complete sequence of chromosome of Methylovorus sp. SIP3-4.</title>
        <authorList>
            <person name="Lucas S."/>
            <person name="Copeland A."/>
            <person name="Lapidus A."/>
            <person name="Glavina del Rio T."/>
            <person name="Tice H."/>
            <person name="Bruce D."/>
            <person name="Goodwin L."/>
            <person name="Pitluck S."/>
            <person name="Clum A."/>
            <person name="Larimer F."/>
            <person name="Land M."/>
            <person name="Hauser L."/>
            <person name="Kyrpides N."/>
            <person name="Mikhailova N."/>
            <person name="Kayluzhnaya M."/>
            <person name="Chistoserdova L."/>
        </authorList>
    </citation>
    <scope>NUCLEOTIDE SEQUENCE [LARGE SCALE GENOMIC DNA]</scope>
    <source>
        <strain evidence="2">SIP3-4</strain>
    </source>
</reference>
<dbReference type="STRING" id="582744.Msip34_2017"/>
<dbReference type="GO" id="GO:0032259">
    <property type="term" value="P:methylation"/>
    <property type="evidence" value="ECO:0007669"/>
    <property type="project" value="UniProtKB-KW"/>
</dbReference>
<keyword evidence="1" id="KW-0489">Methyltransferase</keyword>
<dbReference type="OrthoDB" id="5522207at2"/>